<dbReference type="RefSeq" id="WP_066156267.1">
    <property type="nucleotide sequence ID" value="NZ_CP020814.1"/>
</dbReference>
<evidence type="ECO:0000313" key="1">
    <source>
        <dbReference type="EMBL" id="ARK31846.1"/>
    </source>
</evidence>
<evidence type="ECO:0000313" key="2">
    <source>
        <dbReference type="Proteomes" id="UP000193006"/>
    </source>
</evidence>
<accession>A0A1X9MEK3</accession>
<dbReference type="AlphaFoldDB" id="A0A1X9MEK3"/>
<proteinExistence type="predicted"/>
<reference evidence="1 2" key="1">
    <citation type="submission" date="2017-04" db="EMBL/GenBank/DDBJ databases">
        <title>Bacillus krulwichiae AM31D Genome sequencing and assembly.</title>
        <authorList>
            <person name="Krulwich T.A."/>
            <person name="Anastor L."/>
            <person name="Ehrlich R."/>
            <person name="Ehrlich G.D."/>
            <person name="Janto B."/>
        </authorList>
    </citation>
    <scope>NUCLEOTIDE SEQUENCE [LARGE SCALE GENOMIC DNA]</scope>
    <source>
        <strain evidence="1 2">AM31D</strain>
    </source>
</reference>
<name>A0A1X9MEK3_9BACI</name>
<organism evidence="1 2">
    <name type="scientific">Halalkalibacter krulwichiae</name>
    <dbReference type="NCBI Taxonomy" id="199441"/>
    <lineage>
        <taxon>Bacteria</taxon>
        <taxon>Bacillati</taxon>
        <taxon>Bacillota</taxon>
        <taxon>Bacilli</taxon>
        <taxon>Bacillales</taxon>
        <taxon>Bacillaceae</taxon>
        <taxon>Halalkalibacter</taxon>
    </lineage>
</organism>
<keyword evidence="2" id="KW-1185">Reference proteome</keyword>
<dbReference type="KEGG" id="bkw:BkAM31D_19515"/>
<dbReference type="EMBL" id="CP020814">
    <property type="protein sequence ID" value="ARK31846.1"/>
    <property type="molecule type" value="Genomic_DNA"/>
</dbReference>
<protein>
    <submittedName>
        <fullName evidence="1">Uncharacterized protein</fullName>
    </submittedName>
</protein>
<dbReference type="Proteomes" id="UP000193006">
    <property type="component" value="Chromosome"/>
</dbReference>
<gene>
    <name evidence="1" type="ORF">BkAM31D_19515</name>
</gene>
<sequence>MIYNFPKTVPEFQPVRLDVTQIVRQAVIQIDKLLRARIQKIVQVTTEIGNRMWEPSRLITEGWAEYHKNQTIITGALEEALNDFEYESIEVKSEYIEVNSTDLVGGKIRSFFDKGRTLLTKGSTYLFKKIFESLLGHLAVLPIVQWIIENAGVYIKLFLSFISKKFD</sequence>